<dbReference type="EMBL" id="JAUSVS010000007">
    <property type="protein sequence ID" value="MDQ0465659.1"/>
    <property type="molecule type" value="Genomic_DNA"/>
</dbReference>
<protein>
    <recommendedName>
        <fullName evidence="3">Pilus assembly protein</fullName>
    </recommendedName>
</protein>
<keyword evidence="2" id="KW-1185">Reference proteome</keyword>
<evidence type="ECO:0000313" key="1">
    <source>
        <dbReference type="EMBL" id="MDQ0465659.1"/>
    </source>
</evidence>
<name>A0ABU0IX84_9CAUL</name>
<evidence type="ECO:0008006" key="3">
    <source>
        <dbReference type="Google" id="ProtNLM"/>
    </source>
</evidence>
<accession>A0ABU0IX84</accession>
<proteinExistence type="predicted"/>
<organism evidence="1 2">
    <name type="scientific">Caulobacter ginsengisoli</name>
    <dbReference type="NCBI Taxonomy" id="400775"/>
    <lineage>
        <taxon>Bacteria</taxon>
        <taxon>Pseudomonadati</taxon>
        <taxon>Pseudomonadota</taxon>
        <taxon>Alphaproteobacteria</taxon>
        <taxon>Caulobacterales</taxon>
        <taxon>Caulobacteraceae</taxon>
        <taxon>Caulobacter</taxon>
    </lineage>
</organism>
<sequence length="159" mass="16793">MSLAAVILAGAVLTGGGDAECAVLAAAAALLRDTQEFSSGDVSQTALPTRTLAPPSGGPNEFKGLRMTSGRRDLAECPGWIAQAKANGWTLAAPSRRQLTYPGPSNLRWFSRPAFSRDGRTARVIFGSGGRWGGVILDLRLTETGWVADDERTLFVTTD</sequence>
<evidence type="ECO:0000313" key="2">
    <source>
        <dbReference type="Proteomes" id="UP001228905"/>
    </source>
</evidence>
<reference evidence="1 2" key="1">
    <citation type="submission" date="2023-07" db="EMBL/GenBank/DDBJ databases">
        <title>Genomic Encyclopedia of Type Strains, Phase IV (KMG-IV): sequencing the most valuable type-strain genomes for metagenomic binning, comparative biology and taxonomic classification.</title>
        <authorList>
            <person name="Goeker M."/>
        </authorList>
    </citation>
    <scope>NUCLEOTIDE SEQUENCE [LARGE SCALE GENOMIC DNA]</scope>
    <source>
        <strain evidence="1 2">DSM 18695</strain>
    </source>
</reference>
<dbReference type="RefSeq" id="WP_307351166.1">
    <property type="nucleotide sequence ID" value="NZ_JAUSVS010000007.1"/>
</dbReference>
<dbReference type="Proteomes" id="UP001228905">
    <property type="component" value="Unassembled WGS sequence"/>
</dbReference>
<comment type="caution">
    <text evidence="1">The sequence shown here is derived from an EMBL/GenBank/DDBJ whole genome shotgun (WGS) entry which is preliminary data.</text>
</comment>
<gene>
    <name evidence="1" type="ORF">QO010_003448</name>
</gene>